<dbReference type="Proteomes" id="UP000642829">
    <property type="component" value="Unassembled WGS sequence"/>
</dbReference>
<reference evidence="1" key="2">
    <citation type="submission" date="2020-09" db="EMBL/GenBank/DDBJ databases">
        <authorList>
            <person name="Sun Q."/>
            <person name="Kim S."/>
        </authorList>
    </citation>
    <scope>NUCLEOTIDE SEQUENCE</scope>
    <source>
        <strain evidence="1">KCTC 12870</strain>
    </source>
</reference>
<evidence type="ECO:0000313" key="1">
    <source>
        <dbReference type="EMBL" id="GHC07270.1"/>
    </source>
</evidence>
<accession>A0A8J3DLD5</accession>
<dbReference type="AlphaFoldDB" id="A0A8J3DLD5"/>
<reference evidence="1" key="1">
    <citation type="journal article" date="2014" name="Int. J. Syst. Evol. Microbiol.">
        <title>Complete genome sequence of Corynebacterium casei LMG S-19264T (=DSM 44701T), isolated from a smear-ripened cheese.</title>
        <authorList>
            <consortium name="US DOE Joint Genome Institute (JGI-PGF)"/>
            <person name="Walter F."/>
            <person name="Albersmeier A."/>
            <person name="Kalinowski J."/>
            <person name="Ruckert C."/>
        </authorList>
    </citation>
    <scope>NUCLEOTIDE SEQUENCE</scope>
    <source>
        <strain evidence="1">KCTC 12870</strain>
    </source>
</reference>
<comment type="caution">
    <text evidence="1">The sequence shown here is derived from an EMBL/GenBank/DDBJ whole genome shotgun (WGS) entry which is preliminary data.</text>
</comment>
<dbReference type="EMBL" id="BMXG01000017">
    <property type="protein sequence ID" value="GHC07270.1"/>
    <property type="molecule type" value="Genomic_DNA"/>
</dbReference>
<name>A0A8J3DLD5_9BACT</name>
<dbReference type="RefSeq" id="WP_189515783.1">
    <property type="nucleotide sequence ID" value="NZ_BMXG01000017.1"/>
</dbReference>
<sequence length="57" mass="6734">MTVGTYIESRDPRVIDREIELIKEAAKELMEDREKFLRLAQATGMYKKDGSLKKQFR</sequence>
<proteinExistence type="predicted"/>
<organism evidence="1 2">
    <name type="scientific">Cerasicoccus arenae</name>
    <dbReference type="NCBI Taxonomy" id="424488"/>
    <lineage>
        <taxon>Bacteria</taxon>
        <taxon>Pseudomonadati</taxon>
        <taxon>Verrucomicrobiota</taxon>
        <taxon>Opitutia</taxon>
        <taxon>Puniceicoccales</taxon>
        <taxon>Cerasicoccaceae</taxon>
        <taxon>Cerasicoccus</taxon>
    </lineage>
</organism>
<protein>
    <submittedName>
        <fullName evidence="1">Uncharacterized protein</fullName>
    </submittedName>
</protein>
<evidence type="ECO:0000313" key="2">
    <source>
        <dbReference type="Proteomes" id="UP000642829"/>
    </source>
</evidence>
<keyword evidence="2" id="KW-1185">Reference proteome</keyword>
<gene>
    <name evidence="1" type="ORF">GCM10007047_25440</name>
</gene>